<dbReference type="Gene3D" id="3.40.50.300">
    <property type="entry name" value="P-loop containing nucleotide triphosphate hydrolases"/>
    <property type="match status" value="1"/>
</dbReference>
<dbReference type="GO" id="GO:0006355">
    <property type="term" value="P:regulation of DNA-templated transcription"/>
    <property type="evidence" value="ECO:0007669"/>
    <property type="project" value="InterPro"/>
</dbReference>
<dbReference type="CDD" id="cd15831">
    <property type="entry name" value="BTAD"/>
    <property type="match status" value="1"/>
</dbReference>
<feature type="domain" description="Bacterial transcriptional activator" evidence="6">
    <location>
        <begin position="99"/>
        <end position="241"/>
    </location>
</feature>
<evidence type="ECO:0000256" key="3">
    <source>
        <dbReference type="ARBA" id="ARBA00023125"/>
    </source>
</evidence>
<reference evidence="7" key="1">
    <citation type="submission" date="2021-04" db="EMBL/GenBank/DDBJ databases">
        <title>Dactylosporangium aurantiacum NRRL B-8018 full assembly.</title>
        <authorList>
            <person name="Hartkoorn R.C."/>
            <person name="Beaudoing E."/>
            <person name="Hot D."/>
        </authorList>
    </citation>
    <scope>NUCLEOTIDE SEQUENCE</scope>
    <source>
        <strain evidence="7">NRRL B-8018</strain>
    </source>
</reference>
<name>A0A9Q9IMS9_9ACTN</name>
<evidence type="ECO:0000313" key="7">
    <source>
        <dbReference type="EMBL" id="UWZ58396.1"/>
    </source>
</evidence>
<protein>
    <submittedName>
        <fullName evidence="7">AAA family ATPase</fullName>
    </submittedName>
</protein>
<evidence type="ECO:0000256" key="2">
    <source>
        <dbReference type="ARBA" id="ARBA00023015"/>
    </source>
</evidence>
<dbReference type="Gene3D" id="1.10.10.10">
    <property type="entry name" value="Winged helix-like DNA-binding domain superfamily/Winged helix DNA-binding domain"/>
    <property type="match status" value="1"/>
</dbReference>
<evidence type="ECO:0000259" key="5">
    <source>
        <dbReference type="SMART" id="SM00862"/>
    </source>
</evidence>
<feature type="domain" description="OmpR/PhoB-type" evidence="5">
    <location>
        <begin position="21"/>
        <end position="92"/>
    </location>
</feature>
<dbReference type="Pfam" id="PF00486">
    <property type="entry name" value="Trans_reg_C"/>
    <property type="match status" value="1"/>
</dbReference>
<dbReference type="Proteomes" id="UP001058003">
    <property type="component" value="Chromosome"/>
</dbReference>
<dbReference type="GO" id="GO:0003677">
    <property type="term" value="F:DNA binding"/>
    <property type="evidence" value="ECO:0007669"/>
    <property type="project" value="UniProtKB-KW"/>
</dbReference>
<dbReference type="Pfam" id="PF03704">
    <property type="entry name" value="BTAD"/>
    <property type="match status" value="1"/>
</dbReference>
<dbReference type="Pfam" id="PF13191">
    <property type="entry name" value="AAA_16"/>
    <property type="match status" value="1"/>
</dbReference>
<dbReference type="EMBL" id="CP073767">
    <property type="protein sequence ID" value="UWZ58396.1"/>
    <property type="molecule type" value="Genomic_DNA"/>
</dbReference>
<dbReference type="PANTHER" id="PTHR35807:SF1">
    <property type="entry name" value="TRANSCRIPTIONAL REGULATOR REDD"/>
    <property type="match status" value="1"/>
</dbReference>
<dbReference type="GO" id="GO:0000160">
    <property type="term" value="P:phosphorelay signal transduction system"/>
    <property type="evidence" value="ECO:0007669"/>
    <property type="project" value="InterPro"/>
</dbReference>
<dbReference type="InterPro" id="IPR051677">
    <property type="entry name" value="AfsR-DnrI-RedD_regulator"/>
</dbReference>
<evidence type="ECO:0000313" key="8">
    <source>
        <dbReference type="Proteomes" id="UP001058003"/>
    </source>
</evidence>
<dbReference type="InterPro" id="IPR027417">
    <property type="entry name" value="P-loop_NTPase"/>
</dbReference>
<dbReference type="SMART" id="SM00862">
    <property type="entry name" value="Trans_reg_C"/>
    <property type="match status" value="1"/>
</dbReference>
<dbReference type="RefSeq" id="WP_033365267.1">
    <property type="nucleotide sequence ID" value="NZ_CP073767.1"/>
</dbReference>
<evidence type="ECO:0000256" key="1">
    <source>
        <dbReference type="ARBA" id="ARBA00005820"/>
    </source>
</evidence>
<dbReference type="AlphaFoldDB" id="A0A9Q9IMS9"/>
<dbReference type="OrthoDB" id="3178131at2"/>
<dbReference type="InterPro" id="IPR011990">
    <property type="entry name" value="TPR-like_helical_dom_sf"/>
</dbReference>
<dbReference type="SUPFAM" id="SSF52540">
    <property type="entry name" value="P-loop containing nucleoside triphosphate hydrolases"/>
    <property type="match status" value="1"/>
</dbReference>
<proteinExistence type="inferred from homology"/>
<keyword evidence="8" id="KW-1185">Reference proteome</keyword>
<organism evidence="7 8">
    <name type="scientific">Dactylosporangium aurantiacum</name>
    <dbReference type="NCBI Taxonomy" id="35754"/>
    <lineage>
        <taxon>Bacteria</taxon>
        <taxon>Bacillati</taxon>
        <taxon>Actinomycetota</taxon>
        <taxon>Actinomycetes</taxon>
        <taxon>Micromonosporales</taxon>
        <taxon>Micromonosporaceae</taxon>
        <taxon>Dactylosporangium</taxon>
    </lineage>
</organism>
<keyword evidence="4" id="KW-0804">Transcription</keyword>
<dbReference type="InterPro" id="IPR041664">
    <property type="entry name" value="AAA_16"/>
</dbReference>
<dbReference type="PANTHER" id="PTHR35807">
    <property type="entry name" value="TRANSCRIPTIONAL REGULATOR REDD-RELATED"/>
    <property type="match status" value="1"/>
</dbReference>
<accession>A0A9Q9IMS9</accession>
<sequence>MIADVRVRLLGPVEALVDGAWRPVAGLRRQALLAALALQAREVVSAEALVDLVWDGDEPAKAHNSLQSHVSFLRRELALRDVIVGRAPGYVLDLAVGGTDVEVVDGLVRQVRAETDPARRAGLLRLALRWWRGPALAGLHDLSWFGEQAARLEAVRRDAAWALTDARLALGEHRALLAELEHLADQHPLDEELHRQLMLALYRCGRPSDALAVYGRLRRLLVEQLGVDPGPVLRELEASILRHDATLEPPAGGGPVSAVDRSDRVLVERATELRVIDTALTGAATSDSGSVIFFEGPAGIGKSTLLRYARTRAEEAGFNLAAGTGRLLETGHAWGCVRQMFECLLRSPQDTTIPLAGAERATARRLLAEADPAGEHPFIDALHRLVVDLAARGPLLVTLDDLHWADPPSARLLAYLAARAERSPMVVIAALRPGVAGIDQIVAGFAQSTWVLSPLSERGSAALLHGVDEAVARRCRAVARGNPLWLRELRRHAAADVPADDAFERGLRGLRRLLQAQIRQLPAALPVVQALAVLGGPAPVEAIAVTAGTGVDEALHQLAVLHVNHLVEGAQRYSFTHPLTGEAAYEGIGPAQRAAMHARAAGVALRTDDVVAAASHLVRVPARWGDVDAVPVLDQAAQVCLDRGSVDEAAAFLRRLLEEDLGGDRDRILDRLASTGR</sequence>
<dbReference type="Gene3D" id="1.25.40.10">
    <property type="entry name" value="Tetratricopeptide repeat domain"/>
    <property type="match status" value="1"/>
</dbReference>
<dbReference type="SMART" id="SM01043">
    <property type="entry name" value="BTAD"/>
    <property type="match status" value="1"/>
</dbReference>
<evidence type="ECO:0000259" key="6">
    <source>
        <dbReference type="SMART" id="SM01043"/>
    </source>
</evidence>
<dbReference type="InterPro" id="IPR036388">
    <property type="entry name" value="WH-like_DNA-bd_sf"/>
</dbReference>
<dbReference type="KEGG" id="daur:Daura_20760"/>
<dbReference type="InterPro" id="IPR016032">
    <property type="entry name" value="Sig_transdc_resp-reg_C-effctor"/>
</dbReference>
<gene>
    <name evidence="7" type="ORF">Daura_20760</name>
</gene>
<keyword evidence="2" id="KW-0805">Transcription regulation</keyword>
<dbReference type="InterPro" id="IPR005158">
    <property type="entry name" value="BTAD"/>
</dbReference>
<evidence type="ECO:0000256" key="4">
    <source>
        <dbReference type="ARBA" id="ARBA00023163"/>
    </source>
</evidence>
<dbReference type="SUPFAM" id="SSF46894">
    <property type="entry name" value="C-terminal effector domain of the bipartite response regulators"/>
    <property type="match status" value="1"/>
</dbReference>
<dbReference type="InterPro" id="IPR001867">
    <property type="entry name" value="OmpR/PhoB-type_DNA-bd"/>
</dbReference>
<comment type="similarity">
    <text evidence="1">Belongs to the AfsR/DnrI/RedD regulatory family.</text>
</comment>
<dbReference type="SUPFAM" id="SSF48452">
    <property type="entry name" value="TPR-like"/>
    <property type="match status" value="1"/>
</dbReference>
<keyword evidence="3" id="KW-0238">DNA-binding</keyword>